<dbReference type="CDD" id="cd17536">
    <property type="entry name" value="REC_YesN-like"/>
    <property type="match status" value="1"/>
</dbReference>
<dbReference type="InterPro" id="IPR009057">
    <property type="entry name" value="Homeodomain-like_sf"/>
</dbReference>
<evidence type="ECO:0000259" key="7">
    <source>
        <dbReference type="PROSITE" id="PS50110"/>
    </source>
</evidence>
<evidence type="ECO:0000256" key="5">
    <source>
        <dbReference type="SAM" id="Coils"/>
    </source>
</evidence>
<keyword evidence="5" id="KW-0175">Coiled coil</keyword>
<name>A0ABW3US35_9BACL</name>
<dbReference type="PANTHER" id="PTHR43280">
    <property type="entry name" value="ARAC-FAMILY TRANSCRIPTIONAL REGULATOR"/>
    <property type="match status" value="1"/>
</dbReference>
<dbReference type="InterPro" id="IPR001789">
    <property type="entry name" value="Sig_transdc_resp-reg_receiver"/>
</dbReference>
<dbReference type="Proteomes" id="UP001597180">
    <property type="component" value="Unassembled WGS sequence"/>
</dbReference>
<organism evidence="8 9">
    <name type="scientific">Paenibacillus vulneris</name>
    <dbReference type="NCBI Taxonomy" id="1133364"/>
    <lineage>
        <taxon>Bacteria</taxon>
        <taxon>Bacillati</taxon>
        <taxon>Bacillota</taxon>
        <taxon>Bacilli</taxon>
        <taxon>Bacillales</taxon>
        <taxon>Paenibacillaceae</taxon>
        <taxon>Paenibacillus</taxon>
    </lineage>
</organism>
<feature type="domain" description="Response regulatory" evidence="7">
    <location>
        <begin position="8"/>
        <end position="125"/>
    </location>
</feature>
<dbReference type="SMART" id="SM00448">
    <property type="entry name" value="REC"/>
    <property type="match status" value="1"/>
</dbReference>
<dbReference type="InterPro" id="IPR041522">
    <property type="entry name" value="CdaR_GGDEF"/>
</dbReference>
<comment type="caution">
    <text evidence="8">The sequence shown here is derived from an EMBL/GenBank/DDBJ whole genome shotgun (WGS) entry which is preliminary data.</text>
</comment>
<dbReference type="InterPro" id="IPR011006">
    <property type="entry name" value="CheY-like_superfamily"/>
</dbReference>
<sequence length="548" mass="63086">MNESPVVKLCVIDDIRSVVDMIARKPSWHEHRVEVVGTALDGEEGLRLVRELKPDIVLTDIRMPRMDGLAMTEAILEVSPHIKIVILSAYTDFSYTQQAIRLGAFDFIKKPFSIDEIVKVVLKAKKAYEEEMREHSERLELEKSARTSMPMLQREYVSLLVHHPASEERALKEWEQLKIELEPRHFNIFIVELDHFPDKYGSQPAREIELIQFAVRNILEETIAAWTRGMVFREGVSRFICIVNCIDNITAQQISEACRANISQFAKSTVSVGVGLCVDTISELPHSYAQALSALSYHFYTEGDGVNSYSPSAGRSNSLPTYSISTEQEFLFALRSGNKDNCLHILERIFNRWINSDPLPKPQYVENLCMELSNKINRLMLEYFPPERVFTLERQYGSVNLRGYSTFQEMRERIRNHCTEACGWMEEERSDESVKLIYQAKDYICANLQLNLSLEHCAKQVNLSPGYFSNLFKKVLGISYQQFVTQQKMEKAKSMLIDGYQVQEIALTLGYEHRRYFSEIFKKYTGMTPSEFKAYSMGKSASSQDNKP</sequence>
<gene>
    <name evidence="8" type="ORF">ACFQ4B_21525</name>
</gene>
<proteinExistence type="predicted"/>
<feature type="modified residue" description="4-aspartylphosphate" evidence="4">
    <location>
        <position position="60"/>
    </location>
</feature>
<dbReference type="Pfam" id="PF12833">
    <property type="entry name" value="HTH_18"/>
    <property type="match status" value="1"/>
</dbReference>
<dbReference type="Pfam" id="PF00072">
    <property type="entry name" value="Response_reg"/>
    <property type="match status" value="1"/>
</dbReference>
<accession>A0ABW3US35</accession>
<evidence type="ECO:0000259" key="6">
    <source>
        <dbReference type="PROSITE" id="PS01124"/>
    </source>
</evidence>
<evidence type="ECO:0000313" key="8">
    <source>
        <dbReference type="EMBL" id="MFD1222701.1"/>
    </source>
</evidence>
<evidence type="ECO:0000256" key="1">
    <source>
        <dbReference type="ARBA" id="ARBA00023015"/>
    </source>
</evidence>
<dbReference type="SUPFAM" id="SSF52172">
    <property type="entry name" value="CheY-like"/>
    <property type="match status" value="1"/>
</dbReference>
<feature type="coiled-coil region" evidence="5">
    <location>
        <begin position="118"/>
        <end position="145"/>
    </location>
</feature>
<dbReference type="PANTHER" id="PTHR43280:SF2">
    <property type="entry name" value="HTH-TYPE TRANSCRIPTIONAL REGULATOR EXSA"/>
    <property type="match status" value="1"/>
</dbReference>
<keyword evidence="1" id="KW-0805">Transcription regulation</keyword>
<dbReference type="InterPro" id="IPR018062">
    <property type="entry name" value="HTH_AraC-typ_CS"/>
</dbReference>
<dbReference type="SMART" id="SM00342">
    <property type="entry name" value="HTH_ARAC"/>
    <property type="match status" value="1"/>
</dbReference>
<dbReference type="InterPro" id="IPR018060">
    <property type="entry name" value="HTH_AraC"/>
</dbReference>
<feature type="domain" description="HTH araC/xylS-type" evidence="6">
    <location>
        <begin position="438"/>
        <end position="535"/>
    </location>
</feature>
<protein>
    <submittedName>
        <fullName evidence="8">Response regulator</fullName>
    </submittedName>
</protein>
<keyword evidence="2" id="KW-0238">DNA-binding</keyword>
<keyword evidence="3" id="KW-0804">Transcription</keyword>
<reference evidence="9" key="1">
    <citation type="journal article" date="2019" name="Int. J. Syst. Evol. Microbiol.">
        <title>The Global Catalogue of Microorganisms (GCM) 10K type strain sequencing project: providing services to taxonomists for standard genome sequencing and annotation.</title>
        <authorList>
            <consortium name="The Broad Institute Genomics Platform"/>
            <consortium name="The Broad Institute Genome Sequencing Center for Infectious Disease"/>
            <person name="Wu L."/>
            <person name="Ma J."/>
        </authorList>
    </citation>
    <scope>NUCLEOTIDE SEQUENCE [LARGE SCALE GENOMIC DNA]</scope>
    <source>
        <strain evidence="9">CCUG 53270</strain>
    </source>
</reference>
<dbReference type="InterPro" id="IPR020449">
    <property type="entry name" value="Tscrpt_reg_AraC-type_HTH"/>
</dbReference>
<evidence type="ECO:0000256" key="3">
    <source>
        <dbReference type="ARBA" id="ARBA00023163"/>
    </source>
</evidence>
<dbReference type="PRINTS" id="PR00032">
    <property type="entry name" value="HTHARAC"/>
</dbReference>
<keyword evidence="9" id="KW-1185">Reference proteome</keyword>
<dbReference type="PROSITE" id="PS00041">
    <property type="entry name" value="HTH_ARAC_FAMILY_1"/>
    <property type="match status" value="1"/>
</dbReference>
<dbReference type="PROSITE" id="PS50110">
    <property type="entry name" value="RESPONSE_REGULATORY"/>
    <property type="match status" value="1"/>
</dbReference>
<keyword evidence="4" id="KW-0597">Phosphoprotein</keyword>
<dbReference type="PROSITE" id="PS01124">
    <property type="entry name" value="HTH_ARAC_FAMILY_2"/>
    <property type="match status" value="1"/>
</dbReference>
<evidence type="ECO:0000256" key="2">
    <source>
        <dbReference type="ARBA" id="ARBA00023125"/>
    </source>
</evidence>
<evidence type="ECO:0000313" key="9">
    <source>
        <dbReference type="Proteomes" id="UP001597180"/>
    </source>
</evidence>
<dbReference type="Pfam" id="PF17853">
    <property type="entry name" value="GGDEF_2"/>
    <property type="match status" value="1"/>
</dbReference>
<dbReference type="Gene3D" id="1.10.10.60">
    <property type="entry name" value="Homeodomain-like"/>
    <property type="match status" value="2"/>
</dbReference>
<dbReference type="EMBL" id="JBHTLU010000031">
    <property type="protein sequence ID" value="MFD1222701.1"/>
    <property type="molecule type" value="Genomic_DNA"/>
</dbReference>
<evidence type="ECO:0000256" key="4">
    <source>
        <dbReference type="PROSITE-ProRule" id="PRU00169"/>
    </source>
</evidence>
<dbReference type="SUPFAM" id="SSF46689">
    <property type="entry name" value="Homeodomain-like"/>
    <property type="match status" value="2"/>
</dbReference>
<dbReference type="RefSeq" id="WP_345588437.1">
    <property type="nucleotide sequence ID" value="NZ_BAABJG010000015.1"/>
</dbReference>
<dbReference type="Gene3D" id="3.40.50.2300">
    <property type="match status" value="1"/>
</dbReference>